<dbReference type="GO" id="GO:0005524">
    <property type="term" value="F:ATP binding"/>
    <property type="evidence" value="ECO:0007669"/>
    <property type="project" value="InterPro"/>
</dbReference>
<gene>
    <name evidence="2" type="ORF">A3860_38035</name>
</gene>
<dbReference type="PANTHER" id="PTHR40396:SF1">
    <property type="entry name" value="ATPASE AAA-TYPE CORE DOMAIN-CONTAINING PROTEIN"/>
    <property type="match status" value="1"/>
</dbReference>
<evidence type="ECO:0000259" key="1">
    <source>
        <dbReference type="Pfam" id="PF13304"/>
    </source>
</evidence>
<dbReference type="SUPFAM" id="SSF52540">
    <property type="entry name" value="P-loop containing nucleoside triphosphate hydrolases"/>
    <property type="match status" value="1"/>
</dbReference>
<dbReference type="Pfam" id="PF13304">
    <property type="entry name" value="AAA_21"/>
    <property type="match status" value="1"/>
</dbReference>
<sequence>MITKIEINGFKTFTKFQMEFAPLTIIAGTNASGKSNLFDAMQLLSRIVDTDLKTAFSEQRGSASELFTLYENGSTATEISFAIELLLDKNIKDKFGGTAQLKYTRLRYEIAIKQIINDRGVQELVIVSEFLNPIRHELDKWLKVYIPKKGLEKWRPKVISGKRGVAYIDTDSDRVNLRQDGKGGIKKEFSLNNINQAIISVVNSVDFPHALGAKEEIKNWRFLQLNPEDLRQPSSYLAKDDITHTGQNLAAALHRIKNSDPISLMQINRRLNALLPSISSVDVIDDKVGKQFVIQVKTQDGRVFTSRVLSEGTLRLLTLCVFLFDKDHKGLLCFEEPENGVHPARMKLTAKLLMDLVSHFEEDVDQELRQVIVNTHSPVLVGDSFKLNNQNVCRIWLSQLITQFVTINHVKQKIQITKMLPVVKGASQLSIDFSENERKLTLASVVDYLQTSDFEQEIQQIEDK</sequence>
<dbReference type="Gene3D" id="3.40.50.300">
    <property type="entry name" value="P-loop containing nucleotide triphosphate hydrolases"/>
    <property type="match status" value="1"/>
</dbReference>
<dbReference type="PANTHER" id="PTHR40396">
    <property type="entry name" value="ATPASE-LIKE PROTEIN"/>
    <property type="match status" value="1"/>
</dbReference>
<organism evidence="2 3">
    <name type="scientific">Niastella vici</name>
    <dbReference type="NCBI Taxonomy" id="1703345"/>
    <lineage>
        <taxon>Bacteria</taxon>
        <taxon>Pseudomonadati</taxon>
        <taxon>Bacteroidota</taxon>
        <taxon>Chitinophagia</taxon>
        <taxon>Chitinophagales</taxon>
        <taxon>Chitinophagaceae</taxon>
        <taxon>Niastella</taxon>
    </lineage>
</organism>
<dbReference type="STRING" id="1703345.A3860_38035"/>
<reference evidence="2 3" key="1">
    <citation type="submission" date="2016-03" db="EMBL/GenBank/DDBJ databases">
        <title>Niastella vici sp. nov., isolated from farmland soil.</title>
        <authorList>
            <person name="Chen L."/>
            <person name="Wang D."/>
            <person name="Yang S."/>
            <person name="Wang G."/>
        </authorList>
    </citation>
    <scope>NUCLEOTIDE SEQUENCE [LARGE SCALE GENOMIC DNA]</scope>
    <source>
        <strain evidence="2 3">DJ57</strain>
    </source>
</reference>
<dbReference type="EMBL" id="LVYD01000083">
    <property type="protein sequence ID" value="OQP59257.1"/>
    <property type="molecule type" value="Genomic_DNA"/>
</dbReference>
<dbReference type="InterPro" id="IPR003959">
    <property type="entry name" value="ATPase_AAA_core"/>
</dbReference>
<name>A0A1V9FLS0_9BACT</name>
<dbReference type="GO" id="GO:0016887">
    <property type="term" value="F:ATP hydrolysis activity"/>
    <property type="evidence" value="ECO:0007669"/>
    <property type="project" value="InterPro"/>
</dbReference>
<dbReference type="InterPro" id="IPR027417">
    <property type="entry name" value="P-loop_NTPase"/>
</dbReference>
<protein>
    <submittedName>
        <fullName evidence="2">ATPase</fullName>
    </submittedName>
</protein>
<proteinExistence type="predicted"/>
<dbReference type="OrthoDB" id="9805802at2"/>
<comment type="caution">
    <text evidence="2">The sequence shown here is derived from an EMBL/GenBank/DDBJ whole genome shotgun (WGS) entry which is preliminary data.</text>
</comment>
<evidence type="ECO:0000313" key="2">
    <source>
        <dbReference type="EMBL" id="OQP59257.1"/>
    </source>
</evidence>
<feature type="domain" description="ATPase AAA-type core" evidence="1">
    <location>
        <begin position="23"/>
        <end position="381"/>
    </location>
</feature>
<evidence type="ECO:0000313" key="3">
    <source>
        <dbReference type="Proteomes" id="UP000192796"/>
    </source>
</evidence>
<accession>A0A1V9FLS0</accession>
<dbReference type="RefSeq" id="WP_081154820.1">
    <property type="nucleotide sequence ID" value="NZ_LVYD01000083.1"/>
</dbReference>
<keyword evidence="3" id="KW-1185">Reference proteome</keyword>
<dbReference type="Proteomes" id="UP000192796">
    <property type="component" value="Unassembled WGS sequence"/>
</dbReference>
<dbReference type="AlphaFoldDB" id="A0A1V9FLS0"/>